<dbReference type="GO" id="GO:0009249">
    <property type="term" value="P:protein lipoylation"/>
    <property type="evidence" value="ECO:0007669"/>
    <property type="project" value="InterPro"/>
</dbReference>
<dbReference type="InterPro" id="IPR004562">
    <property type="entry name" value="LipoylTrfase_LipoateP_Ligase"/>
</dbReference>
<evidence type="ECO:0000256" key="2">
    <source>
        <dbReference type="ARBA" id="ARBA00005124"/>
    </source>
</evidence>
<protein>
    <recommendedName>
        <fullName evidence="3">lipoate--protein ligase</fullName>
        <ecNumber evidence="3">6.3.1.20</ecNumber>
    </recommendedName>
</protein>
<comment type="catalytic activity">
    <reaction evidence="7">
        <text>L-lysyl-[lipoyl-carrier protein] + (R)-lipoate + ATP = N(6)-[(R)-lipoyl]-L-lysyl-[lipoyl-carrier protein] + AMP + diphosphate + H(+)</text>
        <dbReference type="Rhea" id="RHEA:49288"/>
        <dbReference type="Rhea" id="RHEA-COMP:10500"/>
        <dbReference type="Rhea" id="RHEA-COMP:10502"/>
        <dbReference type="ChEBI" id="CHEBI:15378"/>
        <dbReference type="ChEBI" id="CHEBI:29969"/>
        <dbReference type="ChEBI" id="CHEBI:30616"/>
        <dbReference type="ChEBI" id="CHEBI:33019"/>
        <dbReference type="ChEBI" id="CHEBI:83088"/>
        <dbReference type="ChEBI" id="CHEBI:83099"/>
        <dbReference type="ChEBI" id="CHEBI:456215"/>
        <dbReference type="EC" id="6.3.1.20"/>
    </reaction>
</comment>
<dbReference type="GO" id="GO:0017118">
    <property type="term" value="F:lipoyltransferase activity"/>
    <property type="evidence" value="ECO:0007669"/>
    <property type="project" value="TreeGrafter"/>
</dbReference>
<dbReference type="Gene3D" id="3.30.930.10">
    <property type="entry name" value="Bira Bifunctional Protein, Domain 2"/>
    <property type="match status" value="1"/>
</dbReference>
<dbReference type="EMBL" id="JALEMU010000114">
    <property type="protein sequence ID" value="MCI5756031.1"/>
    <property type="molecule type" value="Genomic_DNA"/>
</dbReference>
<evidence type="ECO:0000256" key="3">
    <source>
        <dbReference type="ARBA" id="ARBA00012367"/>
    </source>
</evidence>
<keyword evidence="5" id="KW-0547">Nucleotide-binding</keyword>
<evidence type="ECO:0000256" key="1">
    <source>
        <dbReference type="ARBA" id="ARBA00005085"/>
    </source>
</evidence>
<dbReference type="PANTHER" id="PTHR12561:SF3">
    <property type="entry name" value="LIPOYLTRANSFERASE 1, MITOCHONDRIAL"/>
    <property type="match status" value="1"/>
</dbReference>
<feature type="domain" description="BPL/LPL catalytic" evidence="8">
    <location>
        <begin position="24"/>
        <end position="210"/>
    </location>
</feature>
<dbReference type="CDD" id="cd16443">
    <property type="entry name" value="LplA"/>
    <property type="match status" value="1"/>
</dbReference>
<dbReference type="Pfam" id="PF10437">
    <property type="entry name" value="Lip_prot_lig_C"/>
    <property type="match status" value="1"/>
</dbReference>
<evidence type="ECO:0000256" key="6">
    <source>
        <dbReference type="ARBA" id="ARBA00022840"/>
    </source>
</evidence>
<dbReference type="InterPro" id="IPR019491">
    <property type="entry name" value="Lipoate_protein_ligase_C"/>
</dbReference>
<dbReference type="SUPFAM" id="SSF55681">
    <property type="entry name" value="Class II aaRS and biotin synthetases"/>
    <property type="match status" value="1"/>
</dbReference>
<dbReference type="SUPFAM" id="SSF82649">
    <property type="entry name" value="SufE/NifU"/>
    <property type="match status" value="1"/>
</dbReference>
<evidence type="ECO:0000313" key="9">
    <source>
        <dbReference type="EMBL" id="MCI5756031.1"/>
    </source>
</evidence>
<organism evidence="9 10">
    <name type="scientific">Candidatus Colimorpha enterica</name>
    <dbReference type="NCBI Taxonomy" id="3083063"/>
    <lineage>
        <taxon>Bacteria</taxon>
        <taxon>Pseudomonadati</taxon>
        <taxon>Bacteroidota</taxon>
        <taxon>Bacteroidia</taxon>
        <taxon>Bacteroidales</taxon>
        <taxon>Candidatus Colimorpha</taxon>
    </lineage>
</organism>
<evidence type="ECO:0000256" key="4">
    <source>
        <dbReference type="ARBA" id="ARBA00022598"/>
    </source>
</evidence>
<dbReference type="Pfam" id="PF21948">
    <property type="entry name" value="LplA-B_cat"/>
    <property type="match status" value="1"/>
</dbReference>
<proteinExistence type="predicted"/>
<sequence>MKIYITDRTDPYFNLASEQYLLDTENDEVFMLWRNEKAVIIGRNQNAYAEINKPFVDEHGIKVVRRLTGGGAVFHDLGNVNFTYIVPRSDCPTLDFERFSRPVINALRGLGVEAELSGRNDITVDGRKISGNAQCVYNNKVMHHGTLLFSADMSQMAGALNVDEEKIKSKGIKSVRARVCNLSEYLPDMDVTEFKSYLENCVEGEKTVFSPEQIKGIEKLRDEKYSTWEWDYGVSKEYDRRSKKYFPYGTVDISLSADGGVITAIRFFGDYFGVNDISEIENRLIGSRLERADLEPRLYDIGRYIMGAAAEDIIGLIMG</sequence>
<comment type="pathway">
    <text evidence="1">Protein modification; protein lipoylation via exogenous pathway; protein N(6)-(lipoyl)lysine from lipoate: step 2/2.</text>
</comment>
<name>A0AAE3K061_9BACT</name>
<evidence type="ECO:0000259" key="8">
    <source>
        <dbReference type="PROSITE" id="PS51733"/>
    </source>
</evidence>
<evidence type="ECO:0000256" key="7">
    <source>
        <dbReference type="ARBA" id="ARBA00048037"/>
    </source>
</evidence>
<dbReference type="InterPro" id="IPR045864">
    <property type="entry name" value="aa-tRNA-synth_II/BPL/LPL"/>
</dbReference>
<reference evidence="9 10" key="1">
    <citation type="submission" date="2022-03" db="EMBL/GenBank/DDBJ databases">
        <title>Metagenome-assembled genomes from swine fecal metagenomes.</title>
        <authorList>
            <person name="Holman D.B."/>
            <person name="Kommadath A."/>
        </authorList>
    </citation>
    <scope>NUCLEOTIDE SEQUENCE [LARGE SCALE GENOMIC DNA]</scope>
    <source>
        <strain evidence="9">SUG147</strain>
    </source>
</reference>
<dbReference type="Proteomes" id="UP001139365">
    <property type="component" value="Unassembled WGS sequence"/>
</dbReference>
<dbReference type="PROSITE" id="PS51733">
    <property type="entry name" value="BPL_LPL_CATALYTIC"/>
    <property type="match status" value="1"/>
</dbReference>
<keyword evidence="4 9" id="KW-0436">Ligase</keyword>
<accession>A0AAE3K061</accession>
<dbReference type="GO" id="GO:0005524">
    <property type="term" value="F:ATP binding"/>
    <property type="evidence" value="ECO:0007669"/>
    <property type="project" value="UniProtKB-KW"/>
</dbReference>
<dbReference type="GO" id="GO:0005737">
    <property type="term" value="C:cytoplasm"/>
    <property type="evidence" value="ECO:0007669"/>
    <property type="project" value="TreeGrafter"/>
</dbReference>
<evidence type="ECO:0000313" key="10">
    <source>
        <dbReference type="Proteomes" id="UP001139365"/>
    </source>
</evidence>
<dbReference type="EC" id="6.3.1.20" evidence="3"/>
<dbReference type="NCBIfam" id="TIGR00545">
    <property type="entry name" value="lipoyltrans"/>
    <property type="match status" value="1"/>
</dbReference>
<evidence type="ECO:0000256" key="5">
    <source>
        <dbReference type="ARBA" id="ARBA00022741"/>
    </source>
</evidence>
<dbReference type="PANTHER" id="PTHR12561">
    <property type="entry name" value="LIPOATE-PROTEIN LIGASE"/>
    <property type="match status" value="1"/>
</dbReference>
<dbReference type="Gene3D" id="3.30.390.50">
    <property type="entry name" value="CO dehydrogenase flavoprotein, C-terminal domain"/>
    <property type="match status" value="1"/>
</dbReference>
<dbReference type="AlphaFoldDB" id="A0AAE3K061"/>
<gene>
    <name evidence="9" type="ORF">MR241_07035</name>
</gene>
<dbReference type="GO" id="GO:0016979">
    <property type="term" value="F:lipoate-protein ligase activity"/>
    <property type="evidence" value="ECO:0007669"/>
    <property type="project" value="UniProtKB-EC"/>
</dbReference>
<comment type="caution">
    <text evidence="9">The sequence shown here is derived from an EMBL/GenBank/DDBJ whole genome shotgun (WGS) entry which is preliminary data.</text>
</comment>
<comment type="pathway">
    <text evidence="2">Protein modification; protein lipoylation via exogenous pathway; protein N(6)-(lipoyl)lysine from lipoate: step 1/2.</text>
</comment>
<keyword evidence="6" id="KW-0067">ATP-binding</keyword>
<dbReference type="InterPro" id="IPR004143">
    <property type="entry name" value="BPL_LPL_catalytic"/>
</dbReference>